<dbReference type="PANTHER" id="PTHR13370">
    <property type="entry name" value="RNA METHYLASE-RELATED"/>
    <property type="match status" value="1"/>
</dbReference>
<keyword evidence="5" id="KW-0680">Restriction system</keyword>
<keyword evidence="3 10" id="KW-0808">Transferase</keyword>
<name>A0A7Z9BWE0_9CYAN</name>
<keyword evidence="11" id="KW-1185">Reference proteome</keyword>
<evidence type="ECO:0000313" key="11">
    <source>
        <dbReference type="Proteomes" id="UP000184550"/>
    </source>
</evidence>
<dbReference type="Gene3D" id="3.40.50.150">
    <property type="entry name" value="Vaccinia Virus protein VP39"/>
    <property type="match status" value="1"/>
</dbReference>
<dbReference type="Proteomes" id="UP000184550">
    <property type="component" value="Unassembled WGS sequence"/>
</dbReference>
<comment type="caution">
    <text evidence="10">The sequence shown here is derived from an EMBL/GenBank/DDBJ whole genome shotgun (WGS) entry which is preliminary data.</text>
</comment>
<dbReference type="RefSeq" id="WP_083623050.1">
    <property type="nucleotide sequence ID" value="NZ_LR734875.1"/>
</dbReference>
<evidence type="ECO:0000256" key="3">
    <source>
        <dbReference type="ARBA" id="ARBA00022679"/>
    </source>
</evidence>
<dbReference type="GO" id="GO:0003677">
    <property type="term" value="F:DNA binding"/>
    <property type="evidence" value="ECO:0007669"/>
    <property type="project" value="UniProtKB-KW"/>
</dbReference>
<keyword evidence="6" id="KW-0238">DNA-binding</keyword>
<dbReference type="GO" id="GO:0009307">
    <property type="term" value="P:DNA restriction-modification system"/>
    <property type="evidence" value="ECO:0007669"/>
    <property type="project" value="UniProtKB-KW"/>
</dbReference>
<accession>A0A7Z9BWE0</accession>
<dbReference type="GO" id="GO:0032259">
    <property type="term" value="P:methylation"/>
    <property type="evidence" value="ECO:0007669"/>
    <property type="project" value="UniProtKB-KW"/>
</dbReference>
<dbReference type="GO" id="GO:0008170">
    <property type="term" value="F:N-methyltransferase activity"/>
    <property type="evidence" value="ECO:0007669"/>
    <property type="project" value="InterPro"/>
</dbReference>
<comment type="catalytic activity">
    <reaction evidence="7">
        <text>a 2'-deoxycytidine in DNA + S-adenosyl-L-methionine = an N(4)-methyl-2'-deoxycytidine in DNA + S-adenosyl-L-homocysteine + H(+)</text>
        <dbReference type="Rhea" id="RHEA:16857"/>
        <dbReference type="Rhea" id="RHEA-COMP:11369"/>
        <dbReference type="Rhea" id="RHEA-COMP:13674"/>
        <dbReference type="ChEBI" id="CHEBI:15378"/>
        <dbReference type="ChEBI" id="CHEBI:57856"/>
        <dbReference type="ChEBI" id="CHEBI:59789"/>
        <dbReference type="ChEBI" id="CHEBI:85452"/>
        <dbReference type="ChEBI" id="CHEBI:137933"/>
        <dbReference type="EC" id="2.1.1.113"/>
    </reaction>
</comment>
<dbReference type="InterPro" id="IPR002941">
    <property type="entry name" value="DNA_methylase_N4/N6"/>
</dbReference>
<dbReference type="SUPFAM" id="SSF53335">
    <property type="entry name" value="S-adenosyl-L-methionine-dependent methyltransferases"/>
    <property type="match status" value="1"/>
</dbReference>
<dbReference type="InterPro" id="IPR017985">
    <property type="entry name" value="MeTrfase_CN4_CS"/>
</dbReference>
<sequence>MNLTEIIGILGEPYFKTQNCLIYNLDCLEALKKIPSDSFKLTVTSPPYNIGKEYEDCLPLNQYLSWCIEWIQEIFRLTNPNGAFWLNLGYTSIPGSAKAIPIPYLLWDKIPFYLIQEIVWNYGAGVAGKKFFSPRNEKFLWYVKDPNNYIFNLDEIRDPNVKYPNQKKNGKIKVNPLGKNPTDVWSFPKVTSGKNRASKERTSHPAQFPVSVIDRIIKASSNQGDLILDPFLGSGTSAIAALSLNRPVIGFEIKPEYCEIATQRIQNHLEEINFIQTSLLPLIYN</sequence>
<dbReference type="OrthoDB" id="9800801at2"/>
<dbReference type="PRINTS" id="PR00508">
    <property type="entry name" value="S21N4MTFRASE"/>
</dbReference>
<dbReference type="EC" id="2.1.1.-" evidence="8"/>
<dbReference type="InterPro" id="IPR029063">
    <property type="entry name" value="SAM-dependent_MTases_sf"/>
</dbReference>
<dbReference type="PANTHER" id="PTHR13370:SF3">
    <property type="entry name" value="TRNA (GUANINE(10)-N2)-METHYLTRANSFERASE HOMOLOG"/>
    <property type="match status" value="1"/>
</dbReference>
<evidence type="ECO:0000256" key="6">
    <source>
        <dbReference type="ARBA" id="ARBA00023125"/>
    </source>
</evidence>
<dbReference type="InterPro" id="IPR001091">
    <property type="entry name" value="RM_Methyltransferase"/>
</dbReference>
<evidence type="ECO:0000256" key="2">
    <source>
        <dbReference type="ARBA" id="ARBA00022603"/>
    </source>
</evidence>
<dbReference type="PROSITE" id="PS00093">
    <property type="entry name" value="N4_MTASE"/>
    <property type="match status" value="1"/>
</dbReference>
<dbReference type="Pfam" id="PF01555">
    <property type="entry name" value="N6_N4_Mtase"/>
    <property type="match status" value="1"/>
</dbReference>
<evidence type="ECO:0000256" key="8">
    <source>
        <dbReference type="RuleBase" id="RU362026"/>
    </source>
</evidence>
<feature type="domain" description="DNA methylase N-4/N-6" evidence="9">
    <location>
        <begin position="40"/>
        <end position="262"/>
    </location>
</feature>
<evidence type="ECO:0000256" key="4">
    <source>
        <dbReference type="ARBA" id="ARBA00022691"/>
    </source>
</evidence>
<keyword evidence="4" id="KW-0949">S-adenosyl-L-methionine</keyword>
<protein>
    <recommendedName>
        <fullName evidence="8">Methyltransferase</fullName>
        <ecNumber evidence="8">2.1.1.-</ecNumber>
    </recommendedName>
</protein>
<dbReference type="GO" id="GO:0015667">
    <property type="term" value="F:site-specific DNA-methyltransferase (cytosine-N4-specific) activity"/>
    <property type="evidence" value="ECO:0007669"/>
    <property type="project" value="UniProtKB-EC"/>
</dbReference>
<keyword evidence="2 10" id="KW-0489">Methyltransferase</keyword>
<evidence type="ECO:0000259" key="9">
    <source>
        <dbReference type="Pfam" id="PF01555"/>
    </source>
</evidence>
<evidence type="ECO:0000256" key="5">
    <source>
        <dbReference type="ARBA" id="ARBA00022747"/>
    </source>
</evidence>
<reference evidence="10" key="1">
    <citation type="submission" date="2019-10" db="EMBL/GenBank/DDBJ databases">
        <authorList>
            <consortium name="Genoscope - CEA"/>
            <person name="William W."/>
        </authorList>
    </citation>
    <scope>NUCLEOTIDE SEQUENCE [LARGE SCALE GENOMIC DNA]</scope>
    <source>
        <strain evidence="10">BBR_PRJEB10992</strain>
    </source>
</reference>
<dbReference type="EMBL" id="CZCU02000145">
    <property type="protein sequence ID" value="VXD20323.1"/>
    <property type="molecule type" value="Genomic_DNA"/>
</dbReference>
<gene>
    <name evidence="10" type="primary">scaIM</name>
    <name evidence="10" type="ORF">PL8927_690073</name>
</gene>
<evidence type="ECO:0000313" key="10">
    <source>
        <dbReference type="EMBL" id="VXD20323.1"/>
    </source>
</evidence>
<evidence type="ECO:0000256" key="7">
    <source>
        <dbReference type="ARBA" id="ARBA00049120"/>
    </source>
</evidence>
<proteinExistence type="inferred from homology"/>
<comment type="similarity">
    <text evidence="1">Belongs to the N(4)/N(6)-methyltransferase family. N(4) subfamily.</text>
</comment>
<organism evidence="10 11">
    <name type="scientific">Planktothrix serta PCC 8927</name>
    <dbReference type="NCBI Taxonomy" id="671068"/>
    <lineage>
        <taxon>Bacteria</taxon>
        <taxon>Bacillati</taxon>
        <taxon>Cyanobacteriota</taxon>
        <taxon>Cyanophyceae</taxon>
        <taxon>Oscillatoriophycideae</taxon>
        <taxon>Oscillatoriales</taxon>
        <taxon>Microcoleaceae</taxon>
        <taxon>Planktothrix</taxon>
    </lineage>
</organism>
<dbReference type="AlphaFoldDB" id="A0A7Z9BWE0"/>
<dbReference type="GO" id="GO:0005737">
    <property type="term" value="C:cytoplasm"/>
    <property type="evidence" value="ECO:0007669"/>
    <property type="project" value="TreeGrafter"/>
</dbReference>
<evidence type="ECO:0000256" key="1">
    <source>
        <dbReference type="ARBA" id="ARBA00010203"/>
    </source>
</evidence>